<dbReference type="SMART" id="SM00212">
    <property type="entry name" value="UBCc"/>
    <property type="match status" value="1"/>
</dbReference>
<feature type="compositionally biased region" description="Basic and acidic residues" evidence="8">
    <location>
        <begin position="324"/>
        <end position="336"/>
    </location>
</feature>
<organism evidence="10 11">
    <name type="scientific">Spirodela intermedia</name>
    <name type="common">Intermediate duckweed</name>
    <dbReference type="NCBI Taxonomy" id="51605"/>
    <lineage>
        <taxon>Eukaryota</taxon>
        <taxon>Viridiplantae</taxon>
        <taxon>Streptophyta</taxon>
        <taxon>Embryophyta</taxon>
        <taxon>Tracheophyta</taxon>
        <taxon>Spermatophyta</taxon>
        <taxon>Magnoliopsida</taxon>
        <taxon>Liliopsida</taxon>
        <taxon>Araceae</taxon>
        <taxon>Lemnoideae</taxon>
        <taxon>Spirodela</taxon>
    </lineage>
</organism>
<evidence type="ECO:0000256" key="3">
    <source>
        <dbReference type="ARBA" id="ARBA00022741"/>
    </source>
</evidence>
<evidence type="ECO:0000256" key="7">
    <source>
        <dbReference type="RuleBase" id="RU362109"/>
    </source>
</evidence>
<dbReference type="CDD" id="cd23805">
    <property type="entry name" value="UBCc_UBE2T"/>
    <property type="match status" value="1"/>
</dbReference>
<reference evidence="10" key="1">
    <citation type="submission" date="2020-02" db="EMBL/GenBank/DDBJ databases">
        <authorList>
            <person name="Scholz U."/>
            <person name="Mascher M."/>
            <person name="Fiebig A."/>
        </authorList>
    </citation>
    <scope>NUCLEOTIDE SEQUENCE</scope>
</reference>
<dbReference type="InterPro" id="IPR023313">
    <property type="entry name" value="UBQ-conjugating_AS"/>
</dbReference>
<feature type="region of interest" description="Disordered" evidence="8">
    <location>
        <begin position="195"/>
        <end position="215"/>
    </location>
</feature>
<evidence type="ECO:0000256" key="2">
    <source>
        <dbReference type="ARBA" id="ARBA00022679"/>
    </source>
</evidence>
<evidence type="ECO:0000256" key="1">
    <source>
        <dbReference type="ARBA" id="ARBA00012486"/>
    </source>
</evidence>
<dbReference type="GO" id="GO:0061631">
    <property type="term" value="F:ubiquitin conjugating enzyme activity"/>
    <property type="evidence" value="ECO:0007669"/>
    <property type="project" value="UniProtKB-EC"/>
</dbReference>
<protein>
    <recommendedName>
        <fullName evidence="1">E2 ubiquitin-conjugating enzyme</fullName>
        <ecNumber evidence="1">2.3.2.23</ecNumber>
    </recommendedName>
</protein>
<dbReference type="Gene3D" id="3.10.110.10">
    <property type="entry name" value="Ubiquitin Conjugating Enzyme"/>
    <property type="match status" value="1"/>
</dbReference>
<evidence type="ECO:0000256" key="8">
    <source>
        <dbReference type="SAM" id="MobiDB-lite"/>
    </source>
</evidence>
<feature type="domain" description="UBC core" evidence="9">
    <location>
        <begin position="6"/>
        <end position="162"/>
    </location>
</feature>
<name>A0A7I8L3C0_SPIIN</name>
<dbReference type="GO" id="GO:0005524">
    <property type="term" value="F:ATP binding"/>
    <property type="evidence" value="ECO:0007669"/>
    <property type="project" value="UniProtKB-UniRule"/>
</dbReference>
<dbReference type="PROSITE" id="PS00183">
    <property type="entry name" value="UBC_1"/>
    <property type="match status" value="1"/>
</dbReference>
<accession>A0A7I8L3C0</accession>
<dbReference type="InterPro" id="IPR000608">
    <property type="entry name" value="UBC"/>
</dbReference>
<dbReference type="AlphaFoldDB" id="A0A7I8L3C0"/>
<feature type="region of interest" description="Disordered" evidence="8">
    <location>
        <begin position="301"/>
        <end position="336"/>
    </location>
</feature>
<proteinExistence type="inferred from homology"/>
<keyword evidence="4 7" id="KW-0833">Ubl conjugation pathway</keyword>
<dbReference type="PANTHER" id="PTHR24067">
    <property type="entry name" value="UBIQUITIN-CONJUGATING ENZYME E2"/>
    <property type="match status" value="1"/>
</dbReference>
<feature type="active site" description="Glycyl thioester intermediate" evidence="6">
    <location>
        <position position="96"/>
    </location>
</feature>
<dbReference type="EC" id="2.3.2.23" evidence="1"/>
<dbReference type="Proteomes" id="UP000663760">
    <property type="component" value="Chromosome 10"/>
</dbReference>
<comment type="similarity">
    <text evidence="7">Belongs to the ubiquitin-conjugating enzyme family.</text>
</comment>
<keyword evidence="2" id="KW-0808">Transferase</keyword>
<evidence type="ECO:0000313" key="10">
    <source>
        <dbReference type="EMBL" id="CAA7404116.1"/>
    </source>
</evidence>
<dbReference type="FunFam" id="3.10.110.10:FF:000041">
    <property type="entry name" value="Ubiquitin-conjugating enzyme E2 T"/>
    <property type="match status" value="1"/>
</dbReference>
<dbReference type="EMBL" id="LR746273">
    <property type="protein sequence ID" value="CAA7404116.1"/>
    <property type="molecule type" value="Genomic_DNA"/>
</dbReference>
<feature type="compositionally biased region" description="Basic and acidic residues" evidence="8">
    <location>
        <begin position="200"/>
        <end position="215"/>
    </location>
</feature>
<keyword evidence="11" id="KW-1185">Reference proteome</keyword>
<evidence type="ECO:0000256" key="6">
    <source>
        <dbReference type="PROSITE-ProRule" id="PRU10133"/>
    </source>
</evidence>
<dbReference type="SUPFAM" id="SSF54495">
    <property type="entry name" value="UBC-like"/>
    <property type="match status" value="1"/>
</dbReference>
<dbReference type="OrthoDB" id="9978460at2759"/>
<dbReference type="Pfam" id="PF00179">
    <property type="entry name" value="UQ_con"/>
    <property type="match status" value="1"/>
</dbReference>
<dbReference type="InterPro" id="IPR016135">
    <property type="entry name" value="UBQ-conjugating_enzyme/RWD"/>
</dbReference>
<gene>
    <name evidence="10" type="ORF">SI8410_10014794</name>
</gene>
<evidence type="ECO:0000256" key="4">
    <source>
        <dbReference type="ARBA" id="ARBA00022786"/>
    </source>
</evidence>
<evidence type="ECO:0000259" key="9">
    <source>
        <dbReference type="PROSITE" id="PS50127"/>
    </source>
</evidence>
<dbReference type="PROSITE" id="PS50127">
    <property type="entry name" value="UBC_2"/>
    <property type="match status" value="1"/>
</dbReference>
<keyword evidence="3 7" id="KW-0547">Nucleotide-binding</keyword>
<dbReference type="InterPro" id="IPR050113">
    <property type="entry name" value="Ub_conjugating_enzyme"/>
</dbReference>
<evidence type="ECO:0000313" key="11">
    <source>
        <dbReference type="Proteomes" id="UP000663760"/>
    </source>
</evidence>
<sequence>MAHAVRLNLRMQKELKLLLSDPPPGVSLLPNSDDGCSTSSLSNIEARIKGPEGTVYDKGIFHVRVQIPERYPFQPPNVTFVTPVYHPNIDNGGRICLDILNLPPKGAWQPSLNISTVLTSIVILLSEPNPDDGLMCETSREYKYNRQQFDQKARSWTEKYAKVGTDVLKNYDVVICLSVNLLSIFAPQLEAEASNTKADNIPHENESSQKKCRLTSERLRLHSVTDVEKENTSDQEKAYASCQLSLSSSRSNLSEATKPVSHQDSMNGAEIVPMHKHKMDGSRESEEEVYRGSKIMEAIVVSDSEESEEDNRPTKFRLSLGRQRRAEKWKVEKLGQ</sequence>
<keyword evidence="5 7" id="KW-0067">ATP-binding</keyword>
<evidence type="ECO:0000256" key="5">
    <source>
        <dbReference type="ARBA" id="ARBA00022840"/>
    </source>
</evidence>